<gene>
    <name evidence="4" type="ORF">EG328_005038</name>
</gene>
<feature type="domain" description="Nascent polypeptide-associated complex subunit alpha-like UBA" evidence="3">
    <location>
        <begin position="77"/>
        <end position="116"/>
    </location>
</feature>
<feature type="domain" description="Heterokaryon incompatibility" evidence="2">
    <location>
        <begin position="259"/>
        <end position="399"/>
    </location>
</feature>
<dbReference type="PANTHER" id="PTHR33112">
    <property type="entry name" value="DOMAIN PROTEIN, PUTATIVE-RELATED"/>
    <property type="match status" value="1"/>
</dbReference>
<evidence type="ECO:0008006" key="6">
    <source>
        <dbReference type="Google" id="ProtNLM"/>
    </source>
</evidence>
<accession>A0A8H3UMT3</accession>
<evidence type="ECO:0000313" key="5">
    <source>
        <dbReference type="Proteomes" id="UP000447873"/>
    </source>
</evidence>
<evidence type="ECO:0000259" key="3">
    <source>
        <dbReference type="Pfam" id="PF19026"/>
    </source>
</evidence>
<proteinExistence type="predicted"/>
<dbReference type="AlphaFoldDB" id="A0A8H3UMT3"/>
<evidence type="ECO:0000256" key="1">
    <source>
        <dbReference type="SAM" id="MobiDB-lite"/>
    </source>
</evidence>
<sequence>MAEEPQPDTLVEGVTEESTLPTNAEDRKAAAALSALDARGDDDEETSEKKDVDTAALDKAMKNLDVKASKADVYKGKIDAADVNLVVSELELTKLKATELLRAHEGDAVKAIVAYVTAPGDQSFNEPERGIHVVGLQPKRTQFCKRDLIMAANTAKEATDRPPGFTLRKSMRAFITYMDKTNLPRTNPPQIPSPKLATSRSASQDDDISPSQTTYIEDDYLSYSPVETPEPTFIDPAIIRKWLSSLSTSLTRSNLSALQHDNALEEASIVIPATIKDAMRLVVQLGGRYLWVDKLCIPQDDMEVKKKELESMVMIYAGAYATIVAAQGMDADHGLRGVEGGSSRERGLLTSFVSAVNYDASSLYGSMDGDRSPDESTIEEQSRLLLGSTWSSRGWTFQEQLFSSRKIIFQNETVNWDCRCAAWHETQADLGDATPGSENLNSGNAGFTTTTWPDFHRFTRLVCLYNIRELTFEQDVLDAFAGALNTFERSFKGGFISGLPEMFFDAALLWQPRRLLTRRTPADPTQAILPSWSWVGWHGTLEQESWRSGYGYIRRKYDETEPWDTSLQERCSWRTFSTVKWSHSISRDSLKVLIPDAAKGIQYSRSSAQESSLPEGWIEKRCGATHHAYFVHESDPTQEFWYPVAIKDRNCRNNPGSSVGSNFLHCRTRRGYLYSKWINPSEQDDRPCPTVKLVDKGKVWAGALRLNLDLFDDIPDEYYRLRDIKKKNANALVRLEFIEISRGEVKDQTTERDSFDEWFWPECPRYSGLYRFYNVMCIEWKGGIAYRKAVGRVVDHVWERIATEEIDVTIG</sequence>
<reference evidence="4 5" key="1">
    <citation type="submission" date="2018-12" db="EMBL/GenBank/DDBJ databases">
        <title>Venturia inaequalis Genome Resource.</title>
        <authorList>
            <person name="Lichtner F.J."/>
        </authorList>
    </citation>
    <scope>NUCLEOTIDE SEQUENCE [LARGE SCALE GENOMIC DNA]</scope>
    <source>
        <strain evidence="4 5">120213</strain>
    </source>
</reference>
<evidence type="ECO:0000313" key="4">
    <source>
        <dbReference type="EMBL" id="KAE9972388.1"/>
    </source>
</evidence>
<comment type="caution">
    <text evidence="4">The sequence shown here is derived from an EMBL/GenBank/DDBJ whole genome shotgun (WGS) entry which is preliminary data.</text>
</comment>
<dbReference type="CDD" id="cd14361">
    <property type="entry name" value="UBA_HYPK"/>
    <property type="match status" value="1"/>
</dbReference>
<dbReference type="Pfam" id="PF06985">
    <property type="entry name" value="HET"/>
    <property type="match status" value="1"/>
</dbReference>
<organism evidence="4 5">
    <name type="scientific">Venturia inaequalis</name>
    <name type="common">Apple scab fungus</name>
    <dbReference type="NCBI Taxonomy" id="5025"/>
    <lineage>
        <taxon>Eukaryota</taxon>
        <taxon>Fungi</taxon>
        <taxon>Dikarya</taxon>
        <taxon>Ascomycota</taxon>
        <taxon>Pezizomycotina</taxon>
        <taxon>Dothideomycetes</taxon>
        <taxon>Pleosporomycetidae</taxon>
        <taxon>Venturiales</taxon>
        <taxon>Venturiaceae</taxon>
        <taxon>Venturia</taxon>
    </lineage>
</organism>
<dbReference type="EMBL" id="WNWS01000270">
    <property type="protein sequence ID" value="KAE9972388.1"/>
    <property type="molecule type" value="Genomic_DNA"/>
</dbReference>
<name>A0A8H3UMT3_VENIN</name>
<feature type="region of interest" description="Disordered" evidence="1">
    <location>
        <begin position="1"/>
        <end position="51"/>
    </location>
</feature>
<dbReference type="Proteomes" id="UP000447873">
    <property type="component" value="Unassembled WGS sequence"/>
</dbReference>
<protein>
    <recommendedName>
        <fullName evidence="6">Heterokaryon incompatibility domain-containing protein</fullName>
    </recommendedName>
</protein>
<dbReference type="InterPro" id="IPR044034">
    <property type="entry name" value="NAC-like_UBA"/>
</dbReference>
<evidence type="ECO:0000259" key="2">
    <source>
        <dbReference type="Pfam" id="PF06985"/>
    </source>
</evidence>
<dbReference type="Pfam" id="PF19026">
    <property type="entry name" value="UBA_HYPK"/>
    <property type="match status" value="1"/>
</dbReference>
<dbReference type="InterPro" id="IPR010730">
    <property type="entry name" value="HET"/>
</dbReference>
<dbReference type="PANTHER" id="PTHR33112:SF1">
    <property type="entry name" value="HETEROKARYON INCOMPATIBILITY DOMAIN-CONTAINING PROTEIN"/>
    <property type="match status" value="1"/>
</dbReference>
<dbReference type="InterPro" id="IPR038922">
    <property type="entry name" value="HYPK_UBA"/>
</dbReference>
<feature type="region of interest" description="Disordered" evidence="1">
    <location>
        <begin position="181"/>
        <end position="211"/>
    </location>
</feature>